<evidence type="ECO:0000313" key="2">
    <source>
        <dbReference type="Proteomes" id="UP001237642"/>
    </source>
</evidence>
<accession>A0AAD8HQ60</accession>
<gene>
    <name evidence="1" type="ORF">POM88_036500</name>
</gene>
<dbReference type="EMBL" id="JAUIZM010000008">
    <property type="protein sequence ID" value="KAK1370408.1"/>
    <property type="molecule type" value="Genomic_DNA"/>
</dbReference>
<dbReference type="PANTHER" id="PTHR10492:SF57">
    <property type="entry name" value="ATP-DEPENDENT DNA HELICASE"/>
    <property type="match status" value="1"/>
</dbReference>
<proteinExistence type="predicted"/>
<organism evidence="1 2">
    <name type="scientific">Heracleum sosnowskyi</name>
    <dbReference type="NCBI Taxonomy" id="360622"/>
    <lineage>
        <taxon>Eukaryota</taxon>
        <taxon>Viridiplantae</taxon>
        <taxon>Streptophyta</taxon>
        <taxon>Embryophyta</taxon>
        <taxon>Tracheophyta</taxon>
        <taxon>Spermatophyta</taxon>
        <taxon>Magnoliopsida</taxon>
        <taxon>eudicotyledons</taxon>
        <taxon>Gunneridae</taxon>
        <taxon>Pentapetalae</taxon>
        <taxon>asterids</taxon>
        <taxon>campanulids</taxon>
        <taxon>Apiales</taxon>
        <taxon>Apiaceae</taxon>
        <taxon>Apioideae</taxon>
        <taxon>apioid superclade</taxon>
        <taxon>Tordylieae</taxon>
        <taxon>Tordyliinae</taxon>
        <taxon>Heracleum</taxon>
    </lineage>
</organism>
<protein>
    <recommendedName>
        <fullName evidence="3">ATP-dependent DNA helicase</fullName>
    </recommendedName>
</protein>
<sequence>MRISKGKNEFEVKRMKAFAQWVLDIGDGKIDRALNGDAEEDIIIPSEFCNVGSVNSVDDMIESTFPDLIENYKDPKYLSERAILTPRNNTVFHVNGLIVEKIPGDSVSYFSVDSAEEFPGTTISRVTSPEGLKFFIESEMGLPTNITQNVVYKEVFQNLPSN</sequence>
<reference evidence="1" key="2">
    <citation type="submission" date="2023-05" db="EMBL/GenBank/DDBJ databases">
        <authorList>
            <person name="Schelkunov M.I."/>
        </authorList>
    </citation>
    <scope>NUCLEOTIDE SEQUENCE</scope>
    <source>
        <strain evidence="1">Hsosn_3</strain>
        <tissue evidence="1">Leaf</tissue>
    </source>
</reference>
<name>A0AAD8HQ60_9APIA</name>
<dbReference type="AlphaFoldDB" id="A0AAD8HQ60"/>
<reference evidence="1" key="1">
    <citation type="submission" date="2023-02" db="EMBL/GenBank/DDBJ databases">
        <title>Genome of toxic invasive species Heracleum sosnowskyi carries increased number of genes despite the absence of recent whole-genome duplications.</title>
        <authorList>
            <person name="Schelkunov M."/>
            <person name="Shtratnikova V."/>
            <person name="Makarenko M."/>
            <person name="Klepikova A."/>
            <person name="Omelchenko D."/>
            <person name="Novikova G."/>
            <person name="Obukhova E."/>
            <person name="Bogdanov V."/>
            <person name="Penin A."/>
            <person name="Logacheva M."/>
        </authorList>
    </citation>
    <scope>NUCLEOTIDE SEQUENCE</scope>
    <source>
        <strain evidence="1">Hsosn_3</strain>
        <tissue evidence="1">Leaf</tissue>
    </source>
</reference>
<evidence type="ECO:0008006" key="3">
    <source>
        <dbReference type="Google" id="ProtNLM"/>
    </source>
</evidence>
<comment type="caution">
    <text evidence="1">The sequence shown here is derived from an EMBL/GenBank/DDBJ whole genome shotgun (WGS) entry which is preliminary data.</text>
</comment>
<evidence type="ECO:0000313" key="1">
    <source>
        <dbReference type="EMBL" id="KAK1370408.1"/>
    </source>
</evidence>
<keyword evidence="2" id="KW-1185">Reference proteome</keyword>
<dbReference type="PANTHER" id="PTHR10492">
    <property type="match status" value="1"/>
</dbReference>
<dbReference type="Proteomes" id="UP001237642">
    <property type="component" value="Unassembled WGS sequence"/>
</dbReference>